<evidence type="ECO:0000256" key="1">
    <source>
        <dbReference type="SAM" id="SignalP"/>
    </source>
</evidence>
<feature type="signal peptide" evidence="1">
    <location>
        <begin position="1"/>
        <end position="28"/>
    </location>
</feature>
<dbReference type="Proteomes" id="UP000003346">
    <property type="component" value="Unassembled WGS sequence"/>
</dbReference>
<dbReference type="EMBL" id="AAUV01000057">
    <property type="protein sequence ID" value="EAV39105.1"/>
    <property type="molecule type" value="Genomic_DNA"/>
</dbReference>
<accession>A0NKA1</accession>
<name>A0NKA1_OENOE</name>
<dbReference type="InterPro" id="IPR040491">
    <property type="entry name" value="DUF5626"/>
</dbReference>
<feature type="domain" description="DUF5626" evidence="2">
    <location>
        <begin position="36"/>
        <end position="162"/>
    </location>
</feature>
<evidence type="ECO:0000313" key="3">
    <source>
        <dbReference type="EMBL" id="EAV39105.1"/>
    </source>
</evidence>
<feature type="chain" id="PRO_5002627893" description="DUF5626 domain-containing protein" evidence="1">
    <location>
        <begin position="29"/>
        <end position="163"/>
    </location>
</feature>
<reference evidence="3 4" key="1">
    <citation type="submission" date="2006-11" db="EMBL/GenBank/DDBJ databases">
        <authorList>
            <consortium name="Laboratoire de Microbiologie (Universite Bourgogne)"/>
            <consortium name="GENOME Express"/>
            <consortium name="UMR Oenologie Ampelologie (Universite Bordeaux 2)"/>
            <person name="Guzzo J."/>
        </authorList>
    </citation>
    <scope>NUCLEOTIDE SEQUENCE [LARGE SCALE GENOMIC DNA]</scope>
    <source>
        <strain evidence="3 4">ATCC BAA-1163</strain>
    </source>
</reference>
<evidence type="ECO:0000259" key="2">
    <source>
        <dbReference type="Pfam" id="PF18540"/>
    </source>
</evidence>
<dbReference type="Gene3D" id="2.60.40.3860">
    <property type="match status" value="1"/>
</dbReference>
<comment type="caution">
    <text evidence="3">The sequence shown here is derived from an EMBL/GenBank/DDBJ whole genome shotgun (WGS) entry which is preliminary data.</text>
</comment>
<dbReference type="Pfam" id="PF18540">
    <property type="entry name" value="DUF5626"/>
    <property type="match status" value="1"/>
</dbReference>
<gene>
    <name evidence="3" type="ORF">OENOO_62051</name>
</gene>
<dbReference type="HOGENOM" id="CLU_1625392_0_0_9"/>
<keyword evidence="1" id="KW-0732">Signal</keyword>
<proteinExistence type="predicted"/>
<organism evidence="3 4">
    <name type="scientific">Oenococcus oeni ATCC BAA-1163</name>
    <dbReference type="NCBI Taxonomy" id="379360"/>
    <lineage>
        <taxon>Bacteria</taxon>
        <taxon>Bacillati</taxon>
        <taxon>Bacillota</taxon>
        <taxon>Bacilli</taxon>
        <taxon>Lactobacillales</taxon>
        <taxon>Lactobacillaceae</taxon>
        <taxon>Oenococcus</taxon>
    </lineage>
</organism>
<evidence type="ECO:0000313" key="4">
    <source>
        <dbReference type="Proteomes" id="UP000003346"/>
    </source>
</evidence>
<dbReference type="AlphaFoldDB" id="A0NKA1"/>
<protein>
    <recommendedName>
        <fullName evidence="2">DUF5626 domain-containing protein</fullName>
    </recommendedName>
</protein>
<sequence>MTQLNVRPFLITFFSLLIYLSFSITAQADEAVAYNLQSNRIQSFQITNQQGSSEDITVTPDQSSVANARYGNGILAASLSNRSYTISKKGAGWSVSYHVRISDDKIVSAYGLKASAYLGSLSDSHLARLNNHEARWSAIHVLPVVSTNISCSATISSGHLLVS</sequence>